<dbReference type="SUPFAM" id="SSF52540">
    <property type="entry name" value="P-loop containing nucleoside triphosphate hydrolases"/>
    <property type="match status" value="1"/>
</dbReference>
<evidence type="ECO:0000313" key="1">
    <source>
        <dbReference type="EMBL" id="EFQ26970.1"/>
    </source>
</evidence>
<dbReference type="InterPro" id="IPR027417">
    <property type="entry name" value="P-loop_NTPase"/>
</dbReference>
<protein>
    <submittedName>
        <fullName evidence="1">Uncharacterized protein</fullName>
    </submittedName>
</protein>
<proteinExistence type="predicted"/>
<name>E3Q7V8_COLGM</name>
<dbReference type="GeneID" id="24407506"/>
<keyword evidence="2" id="KW-1185">Reference proteome</keyword>
<dbReference type="RefSeq" id="XP_008090990.1">
    <property type="nucleotide sequence ID" value="XM_008092799.1"/>
</dbReference>
<dbReference type="Proteomes" id="UP000008782">
    <property type="component" value="Unassembled WGS sequence"/>
</dbReference>
<reference evidence="2" key="1">
    <citation type="journal article" date="2012" name="Nat. Genet.">
        <title>Lifestyle transitions in plant pathogenic Colletotrichum fungi deciphered by genome and transcriptome analyses.</title>
        <authorList>
            <person name="O'Connell R.J."/>
            <person name="Thon M.R."/>
            <person name="Hacquard S."/>
            <person name="Amyotte S.G."/>
            <person name="Kleemann J."/>
            <person name="Torres M.F."/>
            <person name="Damm U."/>
            <person name="Buiate E.A."/>
            <person name="Epstein L."/>
            <person name="Alkan N."/>
            <person name="Altmueller J."/>
            <person name="Alvarado-Balderrama L."/>
            <person name="Bauser C.A."/>
            <person name="Becker C."/>
            <person name="Birren B.W."/>
            <person name="Chen Z."/>
            <person name="Choi J."/>
            <person name="Crouch J.A."/>
            <person name="Duvick J.P."/>
            <person name="Farman M.A."/>
            <person name="Gan P."/>
            <person name="Heiman D."/>
            <person name="Henrissat B."/>
            <person name="Howard R.J."/>
            <person name="Kabbage M."/>
            <person name="Koch C."/>
            <person name="Kracher B."/>
            <person name="Kubo Y."/>
            <person name="Law A.D."/>
            <person name="Lebrun M.-H."/>
            <person name="Lee Y.-H."/>
            <person name="Miyara I."/>
            <person name="Moore N."/>
            <person name="Neumann U."/>
            <person name="Nordstroem K."/>
            <person name="Panaccione D.G."/>
            <person name="Panstruga R."/>
            <person name="Place M."/>
            <person name="Proctor R.H."/>
            <person name="Prusky D."/>
            <person name="Rech G."/>
            <person name="Reinhardt R."/>
            <person name="Rollins J.A."/>
            <person name="Rounsley S."/>
            <person name="Schardl C.L."/>
            <person name="Schwartz D.C."/>
            <person name="Shenoy N."/>
            <person name="Shirasu K."/>
            <person name="Sikhakolli U.R."/>
            <person name="Stueber K."/>
            <person name="Sukno S.A."/>
            <person name="Sweigard J.A."/>
            <person name="Takano Y."/>
            <person name="Takahara H."/>
            <person name="Trail F."/>
            <person name="van der Does H.C."/>
            <person name="Voll L.M."/>
            <person name="Will I."/>
            <person name="Young S."/>
            <person name="Zeng Q."/>
            <person name="Zhang J."/>
            <person name="Zhou S."/>
            <person name="Dickman M.B."/>
            <person name="Schulze-Lefert P."/>
            <person name="Ver Loren van Themaat E."/>
            <person name="Ma L.-J."/>
            <person name="Vaillancourt L.J."/>
        </authorList>
    </citation>
    <scope>NUCLEOTIDE SEQUENCE [LARGE SCALE GENOMIC DNA]</scope>
    <source>
        <strain evidence="2">M1.001 / M2 / FGSC 10212</strain>
    </source>
</reference>
<dbReference type="AlphaFoldDB" id="E3Q7V8"/>
<evidence type="ECO:0000313" key="2">
    <source>
        <dbReference type="Proteomes" id="UP000008782"/>
    </source>
</evidence>
<sequence length="162" mass="17810">MSLARALCLQSSFLDLDDISSSLYMGTEQEVSRLTFGPKGLLKQRGSTDPTEEAWARGARWGSTQQGGVKLDPTRFVQECGELEEASSSVDTDKERAIQKTIQAGFEGYTLIAASGRPEIIMDLERIVIIDKGHGGDSIRRAGELWEPSEDVIATWELRMSA</sequence>
<dbReference type="EMBL" id="GG697336">
    <property type="protein sequence ID" value="EFQ26970.1"/>
    <property type="molecule type" value="Genomic_DNA"/>
</dbReference>
<dbReference type="OrthoDB" id="6500128at2759"/>
<dbReference type="Gene3D" id="3.40.50.300">
    <property type="entry name" value="P-loop containing nucleotide triphosphate hydrolases"/>
    <property type="match status" value="1"/>
</dbReference>
<dbReference type="VEuPathDB" id="FungiDB:GLRG_02141"/>
<accession>E3Q7V8</accession>
<dbReference type="HOGENOM" id="CLU_1635252_0_0_1"/>
<gene>
    <name evidence="1" type="ORF">GLRG_02141</name>
</gene>
<organism evidence="2">
    <name type="scientific">Colletotrichum graminicola (strain M1.001 / M2 / FGSC 10212)</name>
    <name type="common">Maize anthracnose fungus</name>
    <name type="synonym">Glomerella graminicola</name>
    <dbReference type="NCBI Taxonomy" id="645133"/>
    <lineage>
        <taxon>Eukaryota</taxon>
        <taxon>Fungi</taxon>
        <taxon>Dikarya</taxon>
        <taxon>Ascomycota</taxon>
        <taxon>Pezizomycotina</taxon>
        <taxon>Sordariomycetes</taxon>
        <taxon>Hypocreomycetidae</taxon>
        <taxon>Glomerellales</taxon>
        <taxon>Glomerellaceae</taxon>
        <taxon>Colletotrichum</taxon>
        <taxon>Colletotrichum graminicola species complex</taxon>
    </lineage>
</organism>